<evidence type="ECO:0000256" key="2">
    <source>
        <dbReference type="ARBA" id="ARBA00012417"/>
    </source>
</evidence>
<reference evidence="10 11" key="1">
    <citation type="submission" date="2024-04" db="EMBL/GenBank/DDBJ databases">
        <title>Tritrichomonas musculus Genome.</title>
        <authorList>
            <person name="Alves-Ferreira E."/>
            <person name="Grigg M."/>
            <person name="Lorenzi H."/>
            <person name="Galac M."/>
        </authorList>
    </citation>
    <scope>NUCLEOTIDE SEQUENCE [LARGE SCALE GENOMIC DNA]</scope>
    <source>
        <strain evidence="10 11">EAF2021</strain>
    </source>
</reference>
<evidence type="ECO:0000256" key="8">
    <source>
        <dbReference type="ARBA" id="ARBA00049244"/>
    </source>
</evidence>
<name>A0ABR2KRL6_9EUKA</name>
<comment type="caution">
    <text evidence="10">The sequence shown here is derived from an EMBL/GenBank/DDBJ whole genome shotgun (WGS) entry which is preliminary data.</text>
</comment>
<evidence type="ECO:0000256" key="4">
    <source>
        <dbReference type="ARBA" id="ARBA00022695"/>
    </source>
</evidence>
<dbReference type="PANTHER" id="PTHR48144:SF2">
    <property type="entry name" value="DNA-DIRECTED DNA POLYMERASE"/>
    <property type="match status" value="1"/>
</dbReference>
<dbReference type="InterPro" id="IPR023211">
    <property type="entry name" value="DNA_pol_palm_dom_sf"/>
</dbReference>
<feature type="domain" description="DNA-directed DNA polymerase family B mitochondria/virus" evidence="9">
    <location>
        <begin position="24"/>
        <end position="170"/>
    </location>
</feature>
<evidence type="ECO:0000256" key="6">
    <source>
        <dbReference type="ARBA" id="ARBA00022932"/>
    </source>
</evidence>
<dbReference type="EMBL" id="JAPFFF010000003">
    <property type="protein sequence ID" value="KAK8893774.1"/>
    <property type="molecule type" value="Genomic_DNA"/>
</dbReference>
<organism evidence="10 11">
    <name type="scientific">Tritrichomonas musculus</name>
    <dbReference type="NCBI Taxonomy" id="1915356"/>
    <lineage>
        <taxon>Eukaryota</taxon>
        <taxon>Metamonada</taxon>
        <taxon>Parabasalia</taxon>
        <taxon>Tritrichomonadida</taxon>
        <taxon>Tritrichomonadidae</taxon>
        <taxon>Tritrichomonas</taxon>
    </lineage>
</organism>
<dbReference type="EC" id="2.7.7.7" evidence="2"/>
<evidence type="ECO:0000313" key="11">
    <source>
        <dbReference type="Proteomes" id="UP001470230"/>
    </source>
</evidence>
<evidence type="ECO:0000256" key="3">
    <source>
        <dbReference type="ARBA" id="ARBA00022679"/>
    </source>
</evidence>
<evidence type="ECO:0000256" key="5">
    <source>
        <dbReference type="ARBA" id="ARBA00022705"/>
    </source>
</evidence>
<keyword evidence="4" id="KW-0548">Nucleotidyltransferase</keyword>
<gene>
    <name evidence="10" type="ORF">M9Y10_022203</name>
</gene>
<dbReference type="Gene3D" id="3.90.1600.10">
    <property type="entry name" value="Palm domain of DNA polymerase"/>
    <property type="match status" value="1"/>
</dbReference>
<sequence>MTRMYTVEGKPKVISPEQLNYEFFSKQSAYVVEIEITKVNKHYPFPLIVRKVDGLNLNDDNLAEGETVTMVVDNIALEDLIEFQGIEYRLIKGYYWDGKCDDKIQNVIKEIFNKRLEYKKQKNPLQQIYKLIMNSCYGKTIERPHEKEFKYIHKKDLDKYIMKNYNKIVEDIELENSDMHAVKVMSPIDKHFNFSLLGIQVLSMSKRIMNEVMCLAYDIGCRIYYEDTDSMHIETDHLPKLVEEYRNKYGRDLIGSNLGQFHSDFPTINNHDEIPVSIESYFLMKKMYIDKLKDSTGDIDYMIRGKGLTQKSIEHAYRSRFHNDPMLLYKHIYDGNSYTFDLTKGQPCFSMNKNMTVSTLKKFERRIKSRYTEGDVKEYFK</sequence>
<evidence type="ECO:0000313" key="10">
    <source>
        <dbReference type="EMBL" id="KAK8893774.1"/>
    </source>
</evidence>
<dbReference type="InterPro" id="IPR043502">
    <property type="entry name" value="DNA/RNA_pol_sf"/>
</dbReference>
<accession>A0ABR2KRL6</accession>
<proteinExistence type="inferred from homology"/>
<dbReference type="Proteomes" id="UP001470230">
    <property type="component" value="Unassembled WGS sequence"/>
</dbReference>
<keyword evidence="3" id="KW-0808">Transferase</keyword>
<dbReference type="SUPFAM" id="SSF56672">
    <property type="entry name" value="DNA/RNA polymerases"/>
    <property type="match status" value="1"/>
</dbReference>
<evidence type="ECO:0000256" key="7">
    <source>
        <dbReference type="ARBA" id="ARBA00023125"/>
    </source>
</evidence>
<keyword evidence="11" id="KW-1185">Reference proteome</keyword>
<keyword evidence="7" id="KW-0238">DNA-binding</keyword>
<dbReference type="PANTHER" id="PTHR48144">
    <property type="entry name" value="DNA-DIRECTED DNA POLYMERASE"/>
    <property type="match status" value="1"/>
</dbReference>
<comment type="catalytic activity">
    <reaction evidence="8">
        <text>DNA(n) + a 2'-deoxyribonucleoside 5'-triphosphate = DNA(n+1) + diphosphate</text>
        <dbReference type="Rhea" id="RHEA:22508"/>
        <dbReference type="Rhea" id="RHEA-COMP:17339"/>
        <dbReference type="Rhea" id="RHEA-COMP:17340"/>
        <dbReference type="ChEBI" id="CHEBI:33019"/>
        <dbReference type="ChEBI" id="CHEBI:61560"/>
        <dbReference type="ChEBI" id="CHEBI:173112"/>
        <dbReference type="EC" id="2.7.7.7"/>
    </reaction>
</comment>
<dbReference type="Pfam" id="PF03175">
    <property type="entry name" value="DNA_pol_B_2"/>
    <property type="match status" value="1"/>
</dbReference>
<protein>
    <recommendedName>
        <fullName evidence="2">DNA-directed DNA polymerase</fullName>
        <ecNumber evidence="2">2.7.7.7</ecNumber>
    </recommendedName>
</protein>
<dbReference type="InterPro" id="IPR004868">
    <property type="entry name" value="DNA-dir_DNA_pol_B_mt/vir"/>
</dbReference>
<keyword evidence="6" id="KW-0239">DNA-directed DNA polymerase</keyword>
<evidence type="ECO:0000256" key="1">
    <source>
        <dbReference type="ARBA" id="ARBA00005755"/>
    </source>
</evidence>
<evidence type="ECO:0000259" key="9">
    <source>
        <dbReference type="Pfam" id="PF03175"/>
    </source>
</evidence>
<comment type="similarity">
    <text evidence="1">Belongs to the DNA polymerase type-B family.</text>
</comment>
<keyword evidence="5" id="KW-0235">DNA replication</keyword>